<comment type="caution">
    <text evidence="1">The sequence shown here is derived from an EMBL/GenBank/DDBJ whole genome shotgun (WGS) entry which is preliminary data.</text>
</comment>
<name>A0A7Y9J3R9_9PSEU</name>
<dbReference type="AlphaFoldDB" id="A0A7Y9J3R9"/>
<sequence>MLAIVLAVVMIALVLVGAVRITYQRRHRDADVEPREVPSGPAIGYVPGYMPGIQQKAERREEVATELVEPPHRRDAAVDLDSNTVRVRRSS</sequence>
<dbReference type="RefSeq" id="WP_179792317.1">
    <property type="nucleotide sequence ID" value="NZ_BAABHP010000030.1"/>
</dbReference>
<organism evidence="1 2">
    <name type="scientific">Actinomycetospora corticicola</name>
    <dbReference type="NCBI Taxonomy" id="663602"/>
    <lineage>
        <taxon>Bacteria</taxon>
        <taxon>Bacillati</taxon>
        <taxon>Actinomycetota</taxon>
        <taxon>Actinomycetes</taxon>
        <taxon>Pseudonocardiales</taxon>
        <taxon>Pseudonocardiaceae</taxon>
        <taxon>Actinomycetospora</taxon>
    </lineage>
</organism>
<gene>
    <name evidence="1" type="ORF">BJ983_000459</name>
</gene>
<accession>A0A7Y9J3R9</accession>
<proteinExistence type="predicted"/>
<evidence type="ECO:0000313" key="2">
    <source>
        <dbReference type="Proteomes" id="UP000535890"/>
    </source>
</evidence>
<evidence type="ECO:0000313" key="1">
    <source>
        <dbReference type="EMBL" id="NYD34357.1"/>
    </source>
</evidence>
<dbReference type="EMBL" id="JACCBN010000001">
    <property type="protein sequence ID" value="NYD34357.1"/>
    <property type="molecule type" value="Genomic_DNA"/>
</dbReference>
<keyword evidence="2" id="KW-1185">Reference proteome</keyword>
<protein>
    <submittedName>
        <fullName evidence="1">Uncharacterized protein</fullName>
    </submittedName>
</protein>
<reference evidence="1 2" key="1">
    <citation type="submission" date="2020-07" db="EMBL/GenBank/DDBJ databases">
        <title>Sequencing the genomes of 1000 actinobacteria strains.</title>
        <authorList>
            <person name="Klenk H.-P."/>
        </authorList>
    </citation>
    <scope>NUCLEOTIDE SEQUENCE [LARGE SCALE GENOMIC DNA]</scope>
    <source>
        <strain evidence="1 2">DSM 45772</strain>
    </source>
</reference>
<dbReference type="Proteomes" id="UP000535890">
    <property type="component" value="Unassembled WGS sequence"/>
</dbReference>